<gene>
    <name evidence="2" type="ORF">LPLAT_LOCUS4939</name>
</gene>
<dbReference type="Proteomes" id="UP001497644">
    <property type="component" value="Chromosome 15"/>
</dbReference>
<dbReference type="Pfam" id="PF20700">
    <property type="entry name" value="Mutator"/>
    <property type="match status" value="1"/>
</dbReference>
<organism evidence="2 3">
    <name type="scientific">Lasius platythorax</name>
    <dbReference type="NCBI Taxonomy" id="488582"/>
    <lineage>
        <taxon>Eukaryota</taxon>
        <taxon>Metazoa</taxon>
        <taxon>Ecdysozoa</taxon>
        <taxon>Arthropoda</taxon>
        <taxon>Hexapoda</taxon>
        <taxon>Insecta</taxon>
        <taxon>Pterygota</taxon>
        <taxon>Neoptera</taxon>
        <taxon>Endopterygota</taxon>
        <taxon>Hymenoptera</taxon>
        <taxon>Apocrita</taxon>
        <taxon>Aculeata</taxon>
        <taxon>Formicoidea</taxon>
        <taxon>Formicidae</taxon>
        <taxon>Formicinae</taxon>
        <taxon>Lasius</taxon>
        <taxon>Lasius</taxon>
    </lineage>
</organism>
<dbReference type="InterPro" id="IPR049012">
    <property type="entry name" value="Mutator_transp_dom"/>
</dbReference>
<protein>
    <recommendedName>
        <fullName evidence="1">Mutator-like transposase domain-containing protein</fullName>
    </recommendedName>
</protein>
<evidence type="ECO:0000313" key="3">
    <source>
        <dbReference type="Proteomes" id="UP001497644"/>
    </source>
</evidence>
<accession>A0AAV2NHB9</accession>
<evidence type="ECO:0000313" key="2">
    <source>
        <dbReference type="EMBL" id="CAL1679219.1"/>
    </source>
</evidence>
<name>A0AAV2NHB9_9HYME</name>
<keyword evidence="3" id="KW-1185">Reference proteome</keyword>
<dbReference type="AlphaFoldDB" id="A0AAV2NHB9"/>
<evidence type="ECO:0000259" key="1">
    <source>
        <dbReference type="Pfam" id="PF20700"/>
    </source>
</evidence>
<sequence>MSELFQDVIMHDELAAMGIEIDTENNEEQITYTLNNNELEEILENSESEENETLIIDSNIDAHRINDGSIPGKCIVDLMYLFEQLHEKFDNHCRGIECSFRDLTFIGAVTHGLKNRLIFKCRMCNFESSVWSEPRPEESLDVNIGAVAGAILTGAGYTQLKESCAAMNIKCMGQKSI</sequence>
<dbReference type="EMBL" id="OZ034838">
    <property type="protein sequence ID" value="CAL1679219.1"/>
    <property type="molecule type" value="Genomic_DNA"/>
</dbReference>
<feature type="domain" description="Mutator-like transposase" evidence="1">
    <location>
        <begin position="72"/>
        <end position="176"/>
    </location>
</feature>
<reference evidence="2" key="1">
    <citation type="submission" date="2024-04" db="EMBL/GenBank/DDBJ databases">
        <authorList>
            <consortium name="Molecular Ecology Group"/>
        </authorList>
    </citation>
    <scope>NUCLEOTIDE SEQUENCE</scope>
</reference>
<proteinExistence type="predicted"/>